<evidence type="ECO:0000256" key="4">
    <source>
        <dbReference type="ARBA" id="ARBA00023136"/>
    </source>
</evidence>
<evidence type="ECO:0000256" key="3">
    <source>
        <dbReference type="ARBA" id="ARBA00022989"/>
    </source>
</evidence>
<dbReference type="Proteomes" id="UP000002574">
    <property type="component" value="Chromosome"/>
</dbReference>
<dbReference type="AlphaFoldDB" id="D3DGM0"/>
<dbReference type="eggNOG" id="COG2911">
    <property type="taxonomic scope" value="Bacteria"/>
</dbReference>
<keyword evidence="7" id="KW-1185">Reference proteome</keyword>
<dbReference type="Pfam" id="PF04357">
    <property type="entry name" value="TamB"/>
    <property type="match status" value="1"/>
</dbReference>
<sequence>MRYIGYILLFLLFLYFSFVKPYMLLRGIQVELRGFYIDAKGKKIGVESFLLFVPSSKGRTLFIGAKSVSLGPEGIYAGSVSVIEVSKEVSKEPFDYDFTHLVKLSEKVKARAGKVYVSINTLPLKESITVFVGDTKLERGNITSHEWSRVFYMKGNSTHQLYVLLKEAHAKGGIFYADDVIVTATSYTFYGRGEWRGKEGNFYANGFIKGYESENFKVPVLKVQGKGKLTYTSLKVDFSVETDLLEIKGRNMGSLSGRGEYTYTFGKEERIRGSFTAGESFVSIDYRIHPDDILYANFKNVPLDNHLLRIDTPFRLALWGSLTLYPTRKELSLKGFSENLFFLEQSFRGINVELSLDYSKNAGKIYLSVNDPAKIILSGYFSKKDFEGDLSVYMLPYTYEGFSAYINYLGSVSYREGVFHAYGSGKLIKPIYRDVSPGDITFNINLADDNYGIVFSGIGFGGEGKGSIKERVFAGTVLFKGFSMNYTNLKVDNLVGGFALKISPAQTQITGGGEALLTKDEVSALVRAGVDLTKGGDWHGTFSAHLQDIRRGDLHVNQVDIKGRVRKSLISAEYSSKYAKGRVEYSLSDSSFSSSGELSIEEGDYSAKAHYTLHGRKEGFSAQLSGQGSYKGYNFPLRASLTRESGKLRGFVKGFSTKVGLLSVSLADSFLEGTEDKGILKLGDITLSINSERLLTVQSSSGQLSIKDRSFLLPLSLSGGLRGKAEVSYGESGLSISSQGVLDLEKLSNLIKSRVFTYAKGEISYTLQKEGKFFRIRVFSAQDIEVRSRFLAVPLKGRVYALYNGKVWEGFANLKGDDADLKAQVVGDDKLLSVKLATQRLPILFRSESVRFNGFAKANGEITTDYRKVRIKADVDLSGNLIIKNIARKIQEKPEGYKLIDLDIKLSTAEPLRISLPEGYIYSYADGQIKGSLYKPDYRVKLSLVGGSLEYFNREFHVREGTLLMSPERTTLDLTMMAPTPDYNIIIGIKGDAGNPKAFVRSEPPRDTREVLTSLILGGPAGEGMFSLSSALVAQFPEFSKLLQGVEKAIGTDVRVNISPTTSPTGEAAVNTKVSKDITNRLNIEYQQSTLKDPKETYGGANVKITPNTSVGVKVYSNNAQEYKVRFRKKFDF</sequence>
<evidence type="ECO:0000313" key="7">
    <source>
        <dbReference type="Proteomes" id="UP000002574"/>
    </source>
</evidence>
<protein>
    <recommendedName>
        <fullName evidence="5">Translocation and assembly module TamB C-terminal domain-containing protein</fullName>
    </recommendedName>
</protein>
<dbReference type="KEGG" id="hth:HTH_0508"/>
<gene>
    <name evidence="6" type="ordered locus">HTH_0508</name>
</gene>
<name>D3DGM0_HYDTT</name>
<evidence type="ECO:0000259" key="5">
    <source>
        <dbReference type="Pfam" id="PF04357"/>
    </source>
</evidence>
<reference evidence="6 7" key="1">
    <citation type="journal article" date="2010" name="J. Bacteriol.">
        <title>Complete genome sequence of the thermophilic, obligately chemolithoautotrophic hydrogen-oxidizing bacterium Hydrogenobacter thermophilus TK-6.</title>
        <authorList>
            <person name="Arai H."/>
            <person name="Kanbe H."/>
            <person name="Ishii M."/>
            <person name="Igarashi Y."/>
        </authorList>
    </citation>
    <scope>NUCLEOTIDE SEQUENCE [LARGE SCALE GENOMIC DNA]</scope>
    <source>
        <strain evidence="7">DSM 6534 / IAM 12695 / TK-6 [Tokyo]</strain>
    </source>
</reference>
<keyword evidence="2" id="KW-0812">Transmembrane</keyword>
<dbReference type="STRING" id="608538.HTH_0508"/>
<keyword evidence="4" id="KW-0472">Membrane</keyword>
<evidence type="ECO:0000313" key="6">
    <source>
        <dbReference type="EMBL" id="BAI68972.1"/>
    </source>
</evidence>
<evidence type="ECO:0000256" key="1">
    <source>
        <dbReference type="ARBA" id="ARBA00004167"/>
    </source>
</evidence>
<keyword evidence="3" id="KW-1133">Transmembrane helix</keyword>
<accession>D3DGM0</accession>
<feature type="domain" description="Translocation and assembly module TamB C-terminal" evidence="5">
    <location>
        <begin position="897"/>
        <end position="1131"/>
    </location>
</feature>
<organism evidence="6 7">
    <name type="scientific">Hydrogenobacter thermophilus (strain DSM 6534 / IAM 12695 / TK-6)</name>
    <dbReference type="NCBI Taxonomy" id="608538"/>
    <lineage>
        <taxon>Bacteria</taxon>
        <taxon>Pseudomonadati</taxon>
        <taxon>Aquificota</taxon>
        <taxon>Aquificia</taxon>
        <taxon>Aquificales</taxon>
        <taxon>Aquificaceae</taxon>
        <taxon>Hydrogenobacter</taxon>
    </lineage>
</organism>
<dbReference type="InterPro" id="IPR007452">
    <property type="entry name" value="TamB_C"/>
</dbReference>
<dbReference type="GO" id="GO:0005886">
    <property type="term" value="C:plasma membrane"/>
    <property type="evidence" value="ECO:0007669"/>
    <property type="project" value="InterPro"/>
</dbReference>
<proteinExistence type="predicted"/>
<dbReference type="EMBL" id="AP011112">
    <property type="protein sequence ID" value="BAI68972.1"/>
    <property type="molecule type" value="Genomic_DNA"/>
</dbReference>
<evidence type="ECO:0000256" key="2">
    <source>
        <dbReference type="ARBA" id="ARBA00022692"/>
    </source>
</evidence>
<comment type="subcellular location">
    <subcellularLocation>
        <location evidence="1">Membrane</location>
        <topology evidence="1">Single-pass membrane protein</topology>
    </subcellularLocation>
</comment>
<dbReference type="GO" id="GO:0009306">
    <property type="term" value="P:protein secretion"/>
    <property type="evidence" value="ECO:0007669"/>
    <property type="project" value="InterPro"/>
</dbReference>